<dbReference type="EMBL" id="AYKW01000045">
    <property type="protein sequence ID" value="PIL26525.1"/>
    <property type="molecule type" value="Genomic_DNA"/>
</dbReference>
<comment type="caution">
    <text evidence="2">The sequence shown here is derived from an EMBL/GenBank/DDBJ whole genome shotgun (WGS) entry which is preliminary data.</text>
</comment>
<evidence type="ECO:0000313" key="3">
    <source>
        <dbReference type="Proteomes" id="UP000230002"/>
    </source>
</evidence>
<evidence type="ECO:0000256" key="1">
    <source>
        <dbReference type="SAM" id="MobiDB-lite"/>
    </source>
</evidence>
<sequence length="346" mass="39162">MSSNSTSSTPTLLDANKADETPLPPPLEGIRRDWEFWIEDGNLILVARHIAFRVYRGLLAEQSSVFADMAVASSKDLYDIFDGCPIAASILFVYTRDALLTLNFPGSRLHPKDEKEHACDELSALARLSHKYQIHDVEKQALDLLRETYVDDFDKWYFAFPSFTDSSVSLPYTHCIGVVNIARLTNTPSLLPSALYFCCALGSDLLDSWKREDGCIEHLSIDDLKRCFTAKGRLCHRRVKMMYEVFEDRVSTGCLQANKCCAALREMALSITREKLPPVAHCEALTGWENLICTKVCLYPVCLQCKEELHMRDVRARRELWDKLPEIFEIIVPGWGTTPVNSDVSA</sequence>
<dbReference type="Proteomes" id="UP000230002">
    <property type="component" value="Unassembled WGS sequence"/>
</dbReference>
<dbReference type="AlphaFoldDB" id="A0A2G8RYE4"/>
<organism evidence="2 3">
    <name type="scientific">Ganoderma sinense ZZ0214-1</name>
    <dbReference type="NCBI Taxonomy" id="1077348"/>
    <lineage>
        <taxon>Eukaryota</taxon>
        <taxon>Fungi</taxon>
        <taxon>Dikarya</taxon>
        <taxon>Basidiomycota</taxon>
        <taxon>Agaricomycotina</taxon>
        <taxon>Agaricomycetes</taxon>
        <taxon>Polyporales</taxon>
        <taxon>Polyporaceae</taxon>
        <taxon>Ganoderma</taxon>
    </lineage>
</organism>
<accession>A0A2G8RYE4</accession>
<gene>
    <name evidence="2" type="ORF">GSI_12283</name>
</gene>
<keyword evidence="3" id="KW-1185">Reference proteome</keyword>
<feature type="compositionally biased region" description="Low complexity" evidence="1">
    <location>
        <begin position="1"/>
        <end position="11"/>
    </location>
</feature>
<dbReference type="STRING" id="1077348.A0A2G8RYE4"/>
<proteinExistence type="predicted"/>
<reference evidence="2 3" key="1">
    <citation type="journal article" date="2015" name="Sci. Rep.">
        <title>Chromosome-level genome map provides insights into diverse defense mechanisms in the medicinal fungus Ganoderma sinense.</title>
        <authorList>
            <person name="Zhu Y."/>
            <person name="Xu J."/>
            <person name="Sun C."/>
            <person name="Zhou S."/>
            <person name="Xu H."/>
            <person name="Nelson D.R."/>
            <person name="Qian J."/>
            <person name="Song J."/>
            <person name="Luo H."/>
            <person name="Xiang L."/>
            <person name="Li Y."/>
            <person name="Xu Z."/>
            <person name="Ji A."/>
            <person name="Wang L."/>
            <person name="Lu S."/>
            <person name="Hayward A."/>
            <person name="Sun W."/>
            <person name="Li X."/>
            <person name="Schwartz D.C."/>
            <person name="Wang Y."/>
            <person name="Chen S."/>
        </authorList>
    </citation>
    <scope>NUCLEOTIDE SEQUENCE [LARGE SCALE GENOMIC DNA]</scope>
    <source>
        <strain evidence="2 3">ZZ0214-1</strain>
    </source>
</reference>
<protein>
    <recommendedName>
        <fullName evidence="4">BTB domain-containing protein</fullName>
    </recommendedName>
</protein>
<feature type="region of interest" description="Disordered" evidence="1">
    <location>
        <begin position="1"/>
        <end position="24"/>
    </location>
</feature>
<evidence type="ECO:0000313" key="2">
    <source>
        <dbReference type="EMBL" id="PIL26525.1"/>
    </source>
</evidence>
<name>A0A2G8RYE4_9APHY</name>
<dbReference type="OrthoDB" id="3036049at2759"/>
<evidence type="ECO:0008006" key="4">
    <source>
        <dbReference type="Google" id="ProtNLM"/>
    </source>
</evidence>